<feature type="transmembrane region" description="Helical" evidence="7">
    <location>
        <begin position="107"/>
        <end position="126"/>
    </location>
</feature>
<dbReference type="FunFam" id="1.20.1250.20:FF:000013">
    <property type="entry name" value="MFS general substrate transporter"/>
    <property type="match status" value="1"/>
</dbReference>
<feature type="transmembrane region" description="Helical" evidence="7">
    <location>
        <begin position="163"/>
        <end position="186"/>
    </location>
</feature>
<dbReference type="InParanoid" id="A0A316YQN8"/>
<feature type="transmembrane region" description="Helical" evidence="7">
    <location>
        <begin position="371"/>
        <end position="390"/>
    </location>
</feature>
<dbReference type="InterPro" id="IPR011701">
    <property type="entry name" value="MFS"/>
</dbReference>
<dbReference type="Proteomes" id="UP000245768">
    <property type="component" value="Unassembled WGS sequence"/>
</dbReference>
<feature type="domain" description="Major facilitator superfamily (MFS) profile" evidence="8">
    <location>
        <begin position="69"/>
        <end position="488"/>
    </location>
</feature>
<dbReference type="SUPFAM" id="SSF103473">
    <property type="entry name" value="MFS general substrate transporter"/>
    <property type="match status" value="1"/>
</dbReference>
<name>A0A316YQN8_9BASI</name>
<protein>
    <submittedName>
        <fullName evidence="9">MFS general substrate transporter</fullName>
    </submittedName>
</protein>
<feature type="transmembrane region" description="Helical" evidence="7">
    <location>
        <begin position="198"/>
        <end position="219"/>
    </location>
</feature>
<gene>
    <name evidence="9" type="ORF">FA10DRAFT_69644</name>
</gene>
<evidence type="ECO:0000256" key="4">
    <source>
        <dbReference type="ARBA" id="ARBA00022989"/>
    </source>
</evidence>
<dbReference type="InterPro" id="IPR020846">
    <property type="entry name" value="MFS_dom"/>
</dbReference>
<dbReference type="GeneID" id="37047562"/>
<keyword evidence="2" id="KW-0813">Transport</keyword>
<dbReference type="RefSeq" id="XP_025378749.1">
    <property type="nucleotide sequence ID" value="XM_025525646.1"/>
</dbReference>
<dbReference type="EMBL" id="KZ819635">
    <property type="protein sequence ID" value="PWN91551.1"/>
    <property type="molecule type" value="Genomic_DNA"/>
</dbReference>
<keyword evidence="5 7" id="KW-0472">Membrane</keyword>
<evidence type="ECO:0000256" key="1">
    <source>
        <dbReference type="ARBA" id="ARBA00004141"/>
    </source>
</evidence>
<feature type="transmembrane region" description="Helical" evidence="7">
    <location>
        <begin position="396"/>
        <end position="419"/>
    </location>
</feature>
<feature type="transmembrane region" description="Helical" evidence="7">
    <location>
        <begin position="463"/>
        <end position="483"/>
    </location>
</feature>
<dbReference type="Gene3D" id="1.20.1250.20">
    <property type="entry name" value="MFS general substrate transporter like domains"/>
    <property type="match status" value="2"/>
</dbReference>
<reference evidence="9 10" key="1">
    <citation type="journal article" date="2018" name="Mol. Biol. Evol.">
        <title>Broad Genomic Sampling Reveals a Smut Pathogenic Ancestry of the Fungal Clade Ustilaginomycotina.</title>
        <authorList>
            <person name="Kijpornyongpan T."/>
            <person name="Mondo S.J."/>
            <person name="Barry K."/>
            <person name="Sandor L."/>
            <person name="Lee J."/>
            <person name="Lipzen A."/>
            <person name="Pangilinan J."/>
            <person name="LaButti K."/>
            <person name="Hainaut M."/>
            <person name="Henrissat B."/>
            <person name="Grigoriev I.V."/>
            <person name="Spatafora J.W."/>
            <person name="Aime M.C."/>
        </authorList>
    </citation>
    <scope>NUCLEOTIDE SEQUENCE [LARGE SCALE GENOMIC DNA]</scope>
    <source>
        <strain evidence="9 10">MCA 4198</strain>
    </source>
</reference>
<dbReference type="GO" id="GO:0016020">
    <property type="term" value="C:membrane"/>
    <property type="evidence" value="ECO:0007669"/>
    <property type="project" value="UniProtKB-SubCell"/>
</dbReference>
<evidence type="ECO:0000256" key="5">
    <source>
        <dbReference type="ARBA" id="ARBA00023136"/>
    </source>
</evidence>
<keyword evidence="4 7" id="KW-1133">Transmembrane helix</keyword>
<sequence length="576" mass="62778">MSADSQQQVESRTSPTKQDEMVLSNASQASDQDAIAAAETSKGIAGPRSYEVPEGIDEKKLLLKIDLKLIPWLSVLYLASFLDRSAIGNARLYGLENSLHMDTKSGTQFAIATAIFFIPYAIFEVPSNILLKRLRPSVWFPLITCLVGICMLSQGLVRTYPQLVGTRFCLGMTEAGLFPGVNYLLSGWYPRRSFGLRAAIFFSAATVSGAFGGLLSAAIHNMDGIGTLYGTPMEGWRWIFILIGLATFVCGVLSIWLVHDFPDTARFLSEPERKLVIDRLQADQKFSAGGEGFQWNQIVKASIDWKTWIGALCYMGVDGPLYAFSVFTPTIVQALGYKATAANLISVPIYVFACIVTIAVGFIADRKGNRALINMIMISIGIVGYIILAASRLPGLSYFAIYLAAAGIYPCIPNTIALTSTSVEGAYKRSVVMGIIISWGNINGAATTNVYRTKDKPWYTLGHGMIILYLVIGFATSFIYYMGLRRSNDRRARGLADETILSQTDSSGHGSETLKEKAAEAREELAQKNISNHGALGGGIRNLYARLGEAEGGVYATPEEAMAIKGDSYSKFVYSY</sequence>
<evidence type="ECO:0000256" key="6">
    <source>
        <dbReference type="SAM" id="MobiDB-lite"/>
    </source>
</evidence>
<evidence type="ECO:0000256" key="3">
    <source>
        <dbReference type="ARBA" id="ARBA00022692"/>
    </source>
</evidence>
<feature type="region of interest" description="Disordered" evidence="6">
    <location>
        <begin position="1"/>
        <end position="37"/>
    </location>
</feature>
<dbReference type="AlphaFoldDB" id="A0A316YQN8"/>
<evidence type="ECO:0000259" key="8">
    <source>
        <dbReference type="PROSITE" id="PS50850"/>
    </source>
</evidence>
<keyword evidence="3 7" id="KW-0812">Transmembrane</keyword>
<comment type="subcellular location">
    <subcellularLocation>
        <location evidence="1">Membrane</location>
        <topology evidence="1">Multi-pass membrane protein</topology>
    </subcellularLocation>
</comment>
<feature type="transmembrane region" description="Helical" evidence="7">
    <location>
        <begin position="344"/>
        <end position="364"/>
    </location>
</feature>
<dbReference type="PANTHER" id="PTHR43791">
    <property type="entry name" value="PERMEASE-RELATED"/>
    <property type="match status" value="1"/>
</dbReference>
<organism evidence="9 10">
    <name type="scientific">Acaromyces ingoldii</name>
    <dbReference type="NCBI Taxonomy" id="215250"/>
    <lineage>
        <taxon>Eukaryota</taxon>
        <taxon>Fungi</taxon>
        <taxon>Dikarya</taxon>
        <taxon>Basidiomycota</taxon>
        <taxon>Ustilaginomycotina</taxon>
        <taxon>Exobasidiomycetes</taxon>
        <taxon>Exobasidiales</taxon>
        <taxon>Cryptobasidiaceae</taxon>
        <taxon>Acaromyces</taxon>
    </lineage>
</organism>
<dbReference type="FunCoup" id="A0A316YQN8">
    <property type="interactions" value="72"/>
</dbReference>
<dbReference type="Pfam" id="PF07690">
    <property type="entry name" value="MFS_1"/>
    <property type="match status" value="1"/>
</dbReference>
<accession>A0A316YQN8</accession>
<dbReference type="PROSITE" id="PS50850">
    <property type="entry name" value="MFS"/>
    <property type="match status" value="1"/>
</dbReference>
<dbReference type="PANTHER" id="PTHR43791:SF19">
    <property type="entry name" value="TRANSPORTER, PUTATIVE (AFU_ORTHOLOGUE AFUA_1G01812)-RELATED"/>
    <property type="match status" value="1"/>
</dbReference>
<feature type="compositionally biased region" description="Polar residues" evidence="6">
    <location>
        <begin position="1"/>
        <end position="16"/>
    </location>
</feature>
<dbReference type="STRING" id="215250.A0A316YQN8"/>
<feature type="transmembrane region" description="Helical" evidence="7">
    <location>
        <begin position="431"/>
        <end position="451"/>
    </location>
</feature>
<keyword evidence="10" id="KW-1185">Reference proteome</keyword>
<feature type="transmembrane region" description="Helical" evidence="7">
    <location>
        <begin position="308"/>
        <end position="332"/>
    </location>
</feature>
<feature type="compositionally biased region" description="Low complexity" evidence="6">
    <location>
        <begin position="26"/>
        <end position="37"/>
    </location>
</feature>
<evidence type="ECO:0000256" key="7">
    <source>
        <dbReference type="SAM" id="Phobius"/>
    </source>
</evidence>
<evidence type="ECO:0000313" key="9">
    <source>
        <dbReference type="EMBL" id="PWN91551.1"/>
    </source>
</evidence>
<evidence type="ECO:0000313" key="10">
    <source>
        <dbReference type="Proteomes" id="UP000245768"/>
    </source>
</evidence>
<dbReference type="InterPro" id="IPR036259">
    <property type="entry name" value="MFS_trans_sf"/>
</dbReference>
<dbReference type="FunFam" id="1.20.1250.20:FF:000034">
    <property type="entry name" value="MFS general substrate transporter"/>
    <property type="match status" value="1"/>
</dbReference>
<dbReference type="GO" id="GO:0022857">
    <property type="term" value="F:transmembrane transporter activity"/>
    <property type="evidence" value="ECO:0007669"/>
    <property type="project" value="InterPro"/>
</dbReference>
<evidence type="ECO:0000256" key="2">
    <source>
        <dbReference type="ARBA" id="ARBA00022448"/>
    </source>
</evidence>
<feature type="transmembrane region" description="Helical" evidence="7">
    <location>
        <begin position="239"/>
        <end position="258"/>
    </location>
</feature>
<feature type="transmembrane region" description="Helical" evidence="7">
    <location>
        <begin position="138"/>
        <end position="157"/>
    </location>
</feature>
<proteinExistence type="predicted"/>
<dbReference type="OrthoDB" id="2962993at2759"/>